<proteinExistence type="predicted"/>
<dbReference type="EMBL" id="PDOA01000007">
    <property type="protein sequence ID" value="PWC28505.1"/>
    <property type="molecule type" value="Genomic_DNA"/>
</dbReference>
<reference evidence="2" key="1">
    <citation type="submission" date="2017-10" db="EMBL/GenBank/DDBJ databases">
        <authorList>
            <person name="Toshchakov S.V."/>
            <person name="Goeva M.A."/>
        </authorList>
    </citation>
    <scope>NUCLEOTIDE SEQUENCE [LARGE SCALE GENOMIC DNA]</scope>
    <source>
        <strain evidence="2">JR1/69-1-13</strain>
    </source>
</reference>
<protein>
    <recommendedName>
        <fullName evidence="3">Alpha/beta hydrolase</fullName>
    </recommendedName>
</protein>
<comment type="caution">
    <text evidence="1">The sequence shown here is derived from an EMBL/GenBank/DDBJ whole genome shotgun (WGS) entry which is preliminary data.</text>
</comment>
<organism evidence="1 2">
    <name type="scientific">Teichococcus aestuarii</name>
    <dbReference type="NCBI Taxonomy" id="568898"/>
    <lineage>
        <taxon>Bacteria</taxon>
        <taxon>Pseudomonadati</taxon>
        <taxon>Pseudomonadota</taxon>
        <taxon>Alphaproteobacteria</taxon>
        <taxon>Acetobacterales</taxon>
        <taxon>Roseomonadaceae</taxon>
        <taxon>Roseomonas</taxon>
    </lineage>
</organism>
<evidence type="ECO:0000313" key="1">
    <source>
        <dbReference type="EMBL" id="PWC28505.1"/>
    </source>
</evidence>
<evidence type="ECO:0000313" key="2">
    <source>
        <dbReference type="Proteomes" id="UP000245048"/>
    </source>
</evidence>
<sequence length="447" mass="48229">MALPASRSSLPRLLSFGDYEGEYFASASATHLVVALTGVGDVRERLKSYDFYRTLTNRPQADSLLLRDQSRSWFHNPAGRDALIEACRGIVNGGGYATVTFLGISMGAYGALSLGRLFPGARILAMSPPFSLDTARHGRNVVRHKRWLDANALHAPTDLDTPGENEHLILFGDAEPIDILNLQRFQAVGFPGLFVCPGGEHNIGATLQRQRRMSLFMDRLAAAAPLEELAAVAGAYPAYGACHAVQMLRARAHLYRGEMVEADHCLNLARWAVGEASPHLSLLSLLRLGLGAPQGSAVEAVARQARHLPGRSVAVPVEEGWELSFRSSEARQIGGTTVLGPLVLGSLRRTVPGPDGACTLSFRAEAPQLHNATGWRALEVFGGEAEGYPCLLTAGPAEERVEIPLELQDGAAEFVLRRGCFASGFDEKGSDDQFAWSTKLREPRIAA</sequence>
<gene>
    <name evidence="1" type="ORF">CR165_12485</name>
</gene>
<evidence type="ECO:0008006" key="3">
    <source>
        <dbReference type="Google" id="ProtNLM"/>
    </source>
</evidence>
<accession>A0A2U1V3N0</accession>
<keyword evidence="2" id="KW-1185">Reference proteome</keyword>
<dbReference type="Proteomes" id="UP000245048">
    <property type="component" value="Unassembled WGS sequence"/>
</dbReference>
<name>A0A2U1V3N0_9PROT</name>
<dbReference type="SUPFAM" id="SSF53474">
    <property type="entry name" value="alpha/beta-Hydrolases"/>
    <property type="match status" value="1"/>
</dbReference>
<dbReference type="AlphaFoldDB" id="A0A2U1V3N0"/>
<dbReference type="InterPro" id="IPR029058">
    <property type="entry name" value="AB_hydrolase_fold"/>
</dbReference>